<dbReference type="GO" id="GO:0006325">
    <property type="term" value="P:chromatin organization"/>
    <property type="evidence" value="ECO:0007669"/>
    <property type="project" value="InterPro"/>
</dbReference>
<protein>
    <submittedName>
        <fullName evidence="5">Uncharacterized protein</fullName>
    </submittedName>
</protein>
<dbReference type="PhylomeDB" id="T1JBG2"/>
<evidence type="ECO:0000313" key="6">
    <source>
        <dbReference type="Proteomes" id="UP000014500"/>
    </source>
</evidence>
<dbReference type="GO" id="GO:0005634">
    <property type="term" value="C:nucleus"/>
    <property type="evidence" value="ECO:0007669"/>
    <property type="project" value="UniProtKB-SubCell"/>
</dbReference>
<proteinExistence type="predicted"/>
<feature type="region of interest" description="Disordered" evidence="4">
    <location>
        <begin position="620"/>
        <end position="642"/>
    </location>
</feature>
<dbReference type="OMA" id="WIVTISK"/>
<dbReference type="PANTHER" id="PTHR15502:SF7">
    <property type="entry name" value="CALCINEURIN-BINDING PROTEIN CABIN-1"/>
    <property type="match status" value="1"/>
</dbReference>
<dbReference type="Proteomes" id="UP000014500">
    <property type="component" value="Unassembled WGS sequence"/>
</dbReference>
<dbReference type="InterPro" id="IPR033053">
    <property type="entry name" value="Hir3/CABIN1"/>
</dbReference>
<evidence type="ECO:0000256" key="2">
    <source>
        <dbReference type="ARBA" id="ARBA00023242"/>
    </source>
</evidence>
<keyword evidence="6" id="KW-1185">Reference proteome</keyword>
<dbReference type="eggNOG" id="ENOG502QPUI">
    <property type="taxonomic scope" value="Eukaryota"/>
</dbReference>
<name>T1JBG2_STRMM</name>
<feature type="repeat" description="TPR" evidence="3">
    <location>
        <begin position="352"/>
        <end position="385"/>
    </location>
</feature>
<accession>T1JBG2</accession>
<reference evidence="5" key="2">
    <citation type="submission" date="2015-02" db="UniProtKB">
        <authorList>
            <consortium name="EnsemblMetazoa"/>
        </authorList>
    </citation>
    <scope>IDENTIFICATION</scope>
</reference>
<feature type="region of interest" description="Disordered" evidence="4">
    <location>
        <begin position="715"/>
        <end position="742"/>
    </location>
</feature>
<reference evidence="6" key="1">
    <citation type="submission" date="2011-05" db="EMBL/GenBank/DDBJ databases">
        <authorList>
            <person name="Richards S.R."/>
            <person name="Qu J."/>
            <person name="Jiang H."/>
            <person name="Jhangiani S.N."/>
            <person name="Agravi P."/>
            <person name="Goodspeed R."/>
            <person name="Gross S."/>
            <person name="Mandapat C."/>
            <person name="Jackson L."/>
            <person name="Mathew T."/>
            <person name="Pu L."/>
            <person name="Thornton R."/>
            <person name="Saada N."/>
            <person name="Wilczek-Boney K.B."/>
            <person name="Lee S."/>
            <person name="Kovar C."/>
            <person name="Wu Y."/>
            <person name="Scherer S.E."/>
            <person name="Worley K.C."/>
            <person name="Muzny D.M."/>
            <person name="Gibbs R."/>
        </authorList>
    </citation>
    <scope>NUCLEOTIDE SEQUENCE</scope>
    <source>
        <strain evidence="6">Brora</strain>
    </source>
</reference>
<evidence type="ECO:0000256" key="1">
    <source>
        <dbReference type="ARBA" id="ARBA00004123"/>
    </source>
</evidence>
<sequence length="894" mass="103326">QIQTQLDTLQRCQSLEEVNCLFEAKEYQQVVELLTATFNQAQSKKISNKNIPERRIQLELLQESLWHLENVQECLRWSELAFNESLQQYLTLTEKQQKSNWIVTISKLLIGLEKCISKDISCLEKLEQECLVRFSHNLIQIISIQMEFPDSNTTFDSVYPWILLHKIIEIKKESKDAYLPGVPASLMLLYNAHDFLGRRSWCCNSDGSLLLQYSEMLVKVLEECTTDSPHPYKEDLEVSLEQCYYCLYGYPQKKSKAKHLHEHNAASISLTIERSIPIFNYFKPKPLPEFDSHKANTVSAEFENLLRRIKSLIKSQENDGSILPNVNAYIDATSDEFPRLPKDQPKRIPLVDELYYLLADYYFKTKEFSKAIRYYVTDISFNPQRMDSWAGMALARSSQLEQLIHSVGSVGEEKSKKRVTVICIEKLPALYVVFEVRLQLIDTTLRCGLNTDRSANECDSDTLDEEEWLHNYMLGKIAEKQGKSLEICLKHYSLAAALLHEKGARYPRKIQYHNPPDLSMEALEVFYRTHAATLKYLHIHEEEKIDVEFCRTVYGFLKAAVASPFASFQEKRYSASLSSSEIEDLSPMSLLHPGEHSSKPKSKLGRLKFEHDYFRRKRKDSSTTDDFEMEARKNSIDSSSESLDSATVKDVVTNIVSVVSEKYPEEKQPQPHIIVLGDSKIKKLNLIGKSVDTNKQAILAESMTQDSEVEILAAKESNTSSNSSNKQDKLDDSSGRQEKKTTDIVMENQNEIKNEEIPDQTVLLKMCQDALRQCLQRFPQHYKSLYRLAYFHSRSKFNKQLQWSRDFLLGRSIPWQQLSYMPSQGLFNERKNSNLFNGIWRIPNDEIDRPGSFCSHMYRSVKLLGEVLLQLKDFFVLANLLTQLYRTPEAGKYV</sequence>
<evidence type="ECO:0000256" key="3">
    <source>
        <dbReference type="PROSITE-ProRule" id="PRU00339"/>
    </source>
</evidence>
<evidence type="ECO:0000313" key="5">
    <source>
        <dbReference type="EnsemblMetazoa" id="SMAR011107-PA"/>
    </source>
</evidence>
<dbReference type="AlphaFoldDB" id="T1JBG2"/>
<keyword evidence="2" id="KW-0539">Nucleus</keyword>
<dbReference type="STRING" id="126957.T1JBG2"/>
<keyword evidence="3" id="KW-0802">TPR repeat</keyword>
<comment type="subcellular location">
    <subcellularLocation>
        <location evidence="1">Nucleus</location>
    </subcellularLocation>
</comment>
<dbReference type="EMBL" id="JH432010">
    <property type="status" value="NOT_ANNOTATED_CDS"/>
    <property type="molecule type" value="Genomic_DNA"/>
</dbReference>
<dbReference type="HOGENOM" id="CLU_323561_0_0_1"/>
<dbReference type="PROSITE" id="PS50005">
    <property type="entry name" value="TPR"/>
    <property type="match status" value="1"/>
</dbReference>
<dbReference type="InterPro" id="IPR011990">
    <property type="entry name" value="TPR-like_helical_dom_sf"/>
</dbReference>
<feature type="compositionally biased region" description="Basic and acidic residues" evidence="4">
    <location>
        <begin position="726"/>
        <end position="742"/>
    </location>
</feature>
<dbReference type="SUPFAM" id="SSF48452">
    <property type="entry name" value="TPR-like"/>
    <property type="match status" value="1"/>
</dbReference>
<dbReference type="PANTHER" id="PTHR15502">
    <property type="entry name" value="CALCINEURIN-BINDING PROTEIN CABIN 1-RELATED"/>
    <property type="match status" value="1"/>
</dbReference>
<evidence type="ECO:0000256" key="4">
    <source>
        <dbReference type="SAM" id="MobiDB-lite"/>
    </source>
</evidence>
<dbReference type="EnsemblMetazoa" id="SMAR011107-RA">
    <property type="protein sequence ID" value="SMAR011107-PA"/>
    <property type="gene ID" value="SMAR011107"/>
</dbReference>
<organism evidence="5 6">
    <name type="scientific">Strigamia maritima</name>
    <name type="common">European centipede</name>
    <name type="synonym">Geophilus maritimus</name>
    <dbReference type="NCBI Taxonomy" id="126957"/>
    <lineage>
        <taxon>Eukaryota</taxon>
        <taxon>Metazoa</taxon>
        <taxon>Ecdysozoa</taxon>
        <taxon>Arthropoda</taxon>
        <taxon>Myriapoda</taxon>
        <taxon>Chilopoda</taxon>
        <taxon>Pleurostigmophora</taxon>
        <taxon>Geophilomorpha</taxon>
        <taxon>Linotaeniidae</taxon>
        <taxon>Strigamia</taxon>
    </lineage>
</organism>
<dbReference type="InterPro" id="IPR019734">
    <property type="entry name" value="TPR_rpt"/>
</dbReference>
<dbReference type="GO" id="GO:0031491">
    <property type="term" value="F:nucleosome binding"/>
    <property type="evidence" value="ECO:0007669"/>
    <property type="project" value="TreeGrafter"/>
</dbReference>